<protein>
    <submittedName>
        <fullName evidence="5">MarR family transcriptional regulator</fullName>
    </submittedName>
</protein>
<dbReference type="PANTHER" id="PTHR42756">
    <property type="entry name" value="TRANSCRIPTIONAL REGULATOR, MARR"/>
    <property type="match status" value="1"/>
</dbReference>
<name>A0ABM8I477_9FIRM</name>
<dbReference type="Pfam" id="PF01047">
    <property type="entry name" value="MarR"/>
    <property type="match status" value="1"/>
</dbReference>
<organism evidence="5 6">
    <name type="scientific">Claveliimonas bilis</name>
    <dbReference type="NCBI Taxonomy" id="3028070"/>
    <lineage>
        <taxon>Bacteria</taxon>
        <taxon>Bacillati</taxon>
        <taxon>Bacillota</taxon>
        <taxon>Clostridia</taxon>
        <taxon>Lachnospirales</taxon>
        <taxon>Lachnospiraceae</taxon>
        <taxon>Claveliimonas</taxon>
    </lineage>
</organism>
<dbReference type="InterPro" id="IPR000835">
    <property type="entry name" value="HTH_MarR-typ"/>
</dbReference>
<dbReference type="PRINTS" id="PR00598">
    <property type="entry name" value="HTHMARR"/>
</dbReference>
<evidence type="ECO:0000313" key="6">
    <source>
        <dbReference type="Proteomes" id="UP001305815"/>
    </source>
</evidence>
<keyword evidence="6" id="KW-1185">Reference proteome</keyword>
<evidence type="ECO:0000256" key="2">
    <source>
        <dbReference type="ARBA" id="ARBA00023125"/>
    </source>
</evidence>
<evidence type="ECO:0000256" key="1">
    <source>
        <dbReference type="ARBA" id="ARBA00023015"/>
    </source>
</evidence>
<dbReference type="Proteomes" id="UP001305815">
    <property type="component" value="Chromosome"/>
</dbReference>
<accession>A0ABM8I477</accession>
<dbReference type="InterPro" id="IPR036390">
    <property type="entry name" value="WH_DNA-bd_sf"/>
</dbReference>
<dbReference type="PANTHER" id="PTHR42756:SF1">
    <property type="entry name" value="TRANSCRIPTIONAL REPRESSOR OF EMRAB OPERON"/>
    <property type="match status" value="1"/>
</dbReference>
<dbReference type="PROSITE" id="PS50995">
    <property type="entry name" value="HTH_MARR_2"/>
    <property type="match status" value="1"/>
</dbReference>
<gene>
    <name evidence="5" type="ORF">Lac1_06780</name>
</gene>
<dbReference type="InterPro" id="IPR036388">
    <property type="entry name" value="WH-like_DNA-bd_sf"/>
</dbReference>
<evidence type="ECO:0000259" key="4">
    <source>
        <dbReference type="PROSITE" id="PS50995"/>
    </source>
</evidence>
<evidence type="ECO:0000256" key="3">
    <source>
        <dbReference type="ARBA" id="ARBA00023163"/>
    </source>
</evidence>
<keyword evidence="3" id="KW-0804">Transcription</keyword>
<proteinExistence type="predicted"/>
<dbReference type="Gene3D" id="1.10.10.10">
    <property type="entry name" value="Winged helix-like DNA-binding domain superfamily/Winged helix DNA-binding domain"/>
    <property type="match status" value="1"/>
</dbReference>
<sequence length="142" mass="16251">MDFSFHYLVMAQHSMFQKELLIKLKGLGLTIGQPKILDYLQTHDGAGQKDIACGCHIEPGTLTTLLNRMEENGLVERRMMNGNRRSYYVFMTDKGKKQAHAVAEAFMELEEQAFCGLSDEERTILMELFIKIYHNTMVGKEA</sequence>
<dbReference type="EMBL" id="AP027742">
    <property type="protein sequence ID" value="BDZ76495.1"/>
    <property type="molecule type" value="Genomic_DNA"/>
</dbReference>
<dbReference type="SMART" id="SM00347">
    <property type="entry name" value="HTH_MARR"/>
    <property type="match status" value="1"/>
</dbReference>
<feature type="domain" description="HTH marR-type" evidence="4">
    <location>
        <begin position="1"/>
        <end position="134"/>
    </location>
</feature>
<keyword evidence="1" id="KW-0805">Transcription regulation</keyword>
<dbReference type="SUPFAM" id="SSF46785">
    <property type="entry name" value="Winged helix' DNA-binding domain"/>
    <property type="match status" value="1"/>
</dbReference>
<keyword evidence="2" id="KW-0238">DNA-binding</keyword>
<evidence type="ECO:0000313" key="5">
    <source>
        <dbReference type="EMBL" id="BDZ76495.1"/>
    </source>
</evidence>
<reference evidence="6" key="1">
    <citation type="journal article" date="2023" name="Int. J. Syst. Evol. Microbiol.">
        <title>Claveliimonas bilis gen. nov., sp. nov., deoxycholic acid-producing bacteria isolated from human faeces, and reclassification of Sellimonas monacensis Zenner et al. 2021 as Claveliimonas monacensis comb. nov.</title>
        <authorList>
            <person name="Hisatomi A."/>
            <person name="Kastawa N.W.E.P.G."/>
            <person name="Song I."/>
            <person name="Ohkuma M."/>
            <person name="Fukiya S."/>
            <person name="Sakamoto M."/>
        </authorList>
    </citation>
    <scope>NUCLEOTIDE SEQUENCE [LARGE SCALE GENOMIC DNA]</scope>
    <source>
        <strain evidence="6">12BBH14</strain>
    </source>
</reference>
<dbReference type="RefSeq" id="WP_230107072.1">
    <property type="nucleotide sequence ID" value="NZ_AP024845.1"/>
</dbReference>